<evidence type="ECO:0000313" key="3">
    <source>
        <dbReference type="EMBL" id="GAN09561.1"/>
    </source>
</evidence>
<gene>
    <name evidence="3" type="ORF">MAM1_0275d09091</name>
</gene>
<sequence>MDNASTDNRSGFYTVDAVPLHQSSKKPYRLEKRFMRDLNISHGTSSSSNHNNKKNQVEIKREAILEERRYRLNQNFLKVKRIAKEAKDRQQDKINILSKSMQVAETNRNFYIEQRRANSKKTVERAKCIALQNQLRSEQEQGSHLKEGQRRRAELESRLQKTEARRLAHLSKYKAQKKQKRPLPPSSSSTTTTIESPLPVVKTTMPSASTIKSPPLSPALQAPKKKPSSWSIILRAFRDLGLPSPSQPDTWLEFNSLGKLLHQAKVIVVTTKVLNTALKLTDEESRHRARVLLTSYMTLMCPKEVLQDVNGAEEKRLHAAANNMLQLFEIWLRAHGRPGATAARLAFVDAWNDYNLLFETWKSRDCDQLIKNMTSYYVELSTLRQTVIAQQNGDESVGEQLKQQLDQIKTKLHKLGGPDALERLQRALEATASSTSTGRRKQQQKNTPRSPEMDDEYESQQNANNSNANPEQLGQLLNGYVPSSGLTNEQLAHELIMDPEFKLKRHEPSNDLEKRVRMMAEKAFFDKMAEDIEQGTAHASLSALIKDVKNRLLSLVRPRTTMHNSINDAIDLTIIEQQMKQNSFNIQSMIHYVLDTMSSMCAPVRDEEIQKVRTSNDSLVEQIKQVILILENMNLDLANFRLRSLRPHLMPMAVEYERDRFVSMLNDGTIQLVRTKAWLTQSADRLCQVAAQRNPEGVQPQKNNKPSHDAIFEDALVSLLCQPQIITQLDQVPETLALDAKRMAEFQNEVQATTMVAALIMLARNFGSASPQTLSDLALKLFTMLEDGSTSIDNLASEIERSVNVRPERREMVRTMVDKTVNHNDTVYSLLSRRVASVIKSTIQNNKFVTDAVLSSNGLEHVRGHLQSISLKIQRLAHHHRKVYASWYSEIITEALDESIIITPIVDKELQ</sequence>
<feature type="compositionally biased region" description="Basic residues" evidence="2">
    <location>
        <begin position="167"/>
        <end position="181"/>
    </location>
</feature>
<name>A0A0C9MFQ5_9FUNG</name>
<accession>A0A0C9MFQ5</accession>
<feature type="region of interest" description="Disordered" evidence="2">
    <location>
        <begin position="135"/>
        <end position="200"/>
    </location>
</feature>
<feature type="compositionally biased region" description="Low complexity" evidence="2">
    <location>
        <begin position="459"/>
        <end position="469"/>
    </location>
</feature>
<dbReference type="Proteomes" id="UP000053815">
    <property type="component" value="Unassembled WGS sequence"/>
</dbReference>
<dbReference type="InterPro" id="IPR008862">
    <property type="entry name" value="Tcp11"/>
</dbReference>
<dbReference type="PANTHER" id="PTHR12832:SF11">
    <property type="entry name" value="LD23868P"/>
    <property type="match status" value="1"/>
</dbReference>
<proteinExistence type="inferred from homology"/>
<evidence type="ECO:0000256" key="1">
    <source>
        <dbReference type="ARBA" id="ARBA00010954"/>
    </source>
</evidence>
<dbReference type="Pfam" id="PF05794">
    <property type="entry name" value="Tcp11"/>
    <property type="match status" value="1"/>
</dbReference>
<dbReference type="PANTHER" id="PTHR12832">
    <property type="entry name" value="TESTIS-SPECIFIC PROTEIN PBS13 T-COMPLEX 11"/>
    <property type="match status" value="1"/>
</dbReference>
<feature type="region of interest" description="Disordered" evidence="2">
    <location>
        <begin position="205"/>
        <end position="224"/>
    </location>
</feature>
<feature type="compositionally biased region" description="Basic and acidic residues" evidence="2">
    <location>
        <begin position="137"/>
        <end position="166"/>
    </location>
</feature>
<evidence type="ECO:0000256" key="2">
    <source>
        <dbReference type="SAM" id="MobiDB-lite"/>
    </source>
</evidence>
<evidence type="ECO:0000313" key="4">
    <source>
        <dbReference type="Proteomes" id="UP000053815"/>
    </source>
</evidence>
<keyword evidence="4" id="KW-1185">Reference proteome</keyword>
<protein>
    <submittedName>
        <fullName evidence="3">T-complex protein 11-like protein</fullName>
    </submittedName>
</protein>
<dbReference type="GO" id="GO:0010737">
    <property type="term" value="P:protein kinase A signaling"/>
    <property type="evidence" value="ECO:0007669"/>
    <property type="project" value="TreeGrafter"/>
</dbReference>
<dbReference type="STRING" id="91626.A0A0C9MFQ5"/>
<feature type="region of interest" description="Disordered" evidence="2">
    <location>
        <begin position="430"/>
        <end position="481"/>
    </location>
</feature>
<organism evidence="3">
    <name type="scientific">Mucor ambiguus</name>
    <dbReference type="NCBI Taxonomy" id="91626"/>
    <lineage>
        <taxon>Eukaryota</taxon>
        <taxon>Fungi</taxon>
        <taxon>Fungi incertae sedis</taxon>
        <taxon>Mucoromycota</taxon>
        <taxon>Mucoromycotina</taxon>
        <taxon>Mucoromycetes</taxon>
        <taxon>Mucorales</taxon>
        <taxon>Mucorineae</taxon>
        <taxon>Mucoraceae</taxon>
        <taxon>Mucor</taxon>
    </lineage>
</organism>
<comment type="similarity">
    <text evidence="1">Belongs to the TCP11 family.</text>
</comment>
<reference evidence="3" key="1">
    <citation type="submission" date="2014-09" db="EMBL/GenBank/DDBJ databases">
        <title>Draft genome sequence of an oleaginous Mucoromycotina fungus Mucor ambiguus NBRC6742.</title>
        <authorList>
            <person name="Takeda I."/>
            <person name="Yamane N."/>
            <person name="Morita T."/>
            <person name="Tamano K."/>
            <person name="Machida M."/>
            <person name="Baker S."/>
            <person name="Koike H."/>
        </authorList>
    </citation>
    <scope>NUCLEOTIDE SEQUENCE</scope>
    <source>
        <strain evidence="3">NBRC 6742</strain>
    </source>
</reference>
<feature type="compositionally biased region" description="Low complexity" evidence="2">
    <location>
        <begin position="186"/>
        <end position="199"/>
    </location>
</feature>
<dbReference type="EMBL" id="DF836564">
    <property type="protein sequence ID" value="GAN09561.1"/>
    <property type="molecule type" value="Genomic_DNA"/>
</dbReference>
<dbReference type="OrthoDB" id="276323at2759"/>
<dbReference type="AlphaFoldDB" id="A0A0C9MFQ5"/>